<evidence type="ECO:0008006" key="4">
    <source>
        <dbReference type="Google" id="ProtNLM"/>
    </source>
</evidence>
<keyword evidence="3" id="KW-1185">Reference proteome</keyword>
<dbReference type="RefSeq" id="WP_119851428.1">
    <property type="nucleotide sequence ID" value="NZ_CP032413.1"/>
</dbReference>
<dbReference type="InterPro" id="IPR014243">
    <property type="entry name" value="RsfA-like"/>
</dbReference>
<dbReference type="PANTHER" id="PTHR41302:SF2">
    <property type="entry name" value="PRESPORE SPECIFIC TRANSCRIPTIONAL ACTIVATOR RSFA"/>
    <property type="match status" value="1"/>
</dbReference>
<protein>
    <recommendedName>
        <fullName evidence="4">RsfA family transcriptional regulator</fullName>
    </recommendedName>
</protein>
<gene>
    <name evidence="2" type="ORF">D5F53_32610</name>
</gene>
<evidence type="ECO:0000256" key="1">
    <source>
        <dbReference type="SAM" id="Coils"/>
    </source>
</evidence>
<name>A0A385U069_PAELA</name>
<dbReference type="AlphaFoldDB" id="A0A385U069"/>
<evidence type="ECO:0000313" key="3">
    <source>
        <dbReference type="Proteomes" id="UP000266552"/>
    </source>
</evidence>
<proteinExistence type="predicted"/>
<keyword evidence="1" id="KW-0175">Coiled coil</keyword>
<accession>A0A385U069</accession>
<organism evidence="2 3">
    <name type="scientific">Paenibacillus lautus</name>
    <name type="common">Bacillus lautus</name>
    <dbReference type="NCBI Taxonomy" id="1401"/>
    <lineage>
        <taxon>Bacteria</taxon>
        <taxon>Bacillati</taxon>
        <taxon>Bacillota</taxon>
        <taxon>Bacilli</taxon>
        <taxon>Bacillales</taxon>
        <taxon>Paenibacillaceae</taxon>
        <taxon>Paenibacillus</taxon>
    </lineage>
</organism>
<evidence type="ECO:0000313" key="2">
    <source>
        <dbReference type="EMBL" id="AYB48067.1"/>
    </source>
</evidence>
<feature type="coiled-coil region" evidence="1">
    <location>
        <begin position="109"/>
        <end position="143"/>
    </location>
</feature>
<dbReference type="Proteomes" id="UP000266552">
    <property type="component" value="Plasmid pAZOPL1"/>
</dbReference>
<dbReference type="KEGG" id="plw:D5F53_32610"/>
<reference evidence="2 3" key="1">
    <citation type="submission" date="2018-09" db="EMBL/GenBank/DDBJ databases">
        <title>Genome Sequence of Paenibacillus lautus Strain E7593-69, Azo Dye-Degrading Bacteria, Isolated from Commercial Tattoo Inks.</title>
        <authorList>
            <person name="Nho S.W."/>
            <person name="Kim S.-J."/>
            <person name="Kweon O."/>
            <person name="Cerniglia C.E."/>
        </authorList>
    </citation>
    <scope>NUCLEOTIDE SEQUENCE [LARGE SCALE GENOMIC DNA]</scope>
    <source>
        <strain evidence="2 3">E7593-69</strain>
        <plasmid evidence="2 3">pAZOPL1</plasmid>
    </source>
</reference>
<geneLocation type="plasmid" evidence="2 3">
    <name>pAZOPL1</name>
</geneLocation>
<dbReference type="EMBL" id="CP032413">
    <property type="protein sequence ID" value="AYB48067.1"/>
    <property type="molecule type" value="Genomic_DNA"/>
</dbReference>
<dbReference type="PANTHER" id="PTHR41302">
    <property type="entry name" value="PRESPORE-SPECIFIC TRANSCRIPTIONAL REGULATOR RSFA-RELATED"/>
    <property type="match status" value="1"/>
</dbReference>
<sequence length="182" mass="20952">MRRKDEWNFNDDLLLAQTVLEHIENGKTQLKAFEDVALRLKRTPAACGFRWNSTVRKKFDKQIKSAKSKSKSEKKHLRKSIVSTITHGKDLHTESQHSVSPFDPLIQTLTMLKREYERMTETIDDLTKQVSHLTLQVENHESAKSLVSGSPSEDMQNLMQIIRRAEQLGLFEKIVPKEKPAG</sequence>
<keyword evidence="2" id="KW-0614">Plasmid</keyword>